<dbReference type="InterPro" id="IPR020568">
    <property type="entry name" value="Ribosomal_Su5_D2-typ_SF"/>
</dbReference>
<dbReference type="SUPFAM" id="SSF53850">
    <property type="entry name" value="Periplasmic binding protein-like II"/>
    <property type="match status" value="1"/>
</dbReference>
<dbReference type="HAMAP" id="MF_00384">
    <property type="entry name" value="Homoser_kinase"/>
    <property type="match status" value="1"/>
</dbReference>
<evidence type="ECO:0000256" key="7">
    <source>
        <dbReference type="ARBA" id="ARBA00022679"/>
    </source>
</evidence>
<dbReference type="SUPFAM" id="SSF55060">
    <property type="entry name" value="GHMP Kinase, C-terminal domain"/>
    <property type="match status" value="1"/>
</dbReference>
<keyword evidence="22" id="KW-0732">Signal</keyword>
<feature type="signal peptide" evidence="22">
    <location>
        <begin position="1"/>
        <end position="19"/>
    </location>
</feature>
<dbReference type="PRINTS" id="PR00958">
    <property type="entry name" value="HOMSERKINASE"/>
</dbReference>
<evidence type="ECO:0000256" key="1">
    <source>
        <dbReference type="ARBA" id="ARBA00004141"/>
    </source>
</evidence>
<keyword evidence="9" id="KW-0791">Threonine biosynthesis</keyword>
<keyword evidence="15 21" id="KW-0472">Membrane</keyword>
<dbReference type="CDD" id="cd13686">
    <property type="entry name" value="GluR_Plant"/>
    <property type="match status" value="1"/>
</dbReference>
<dbReference type="Gene3D" id="3.30.230.10">
    <property type="match status" value="1"/>
</dbReference>
<keyword evidence="11" id="KW-0418">Kinase</keyword>
<keyword evidence="12" id="KW-0067">ATP-binding</keyword>
<evidence type="ECO:0000256" key="12">
    <source>
        <dbReference type="ARBA" id="ARBA00022840"/>
    </source>
</evidence>
<evidence type="ECO:0000256" key="21">
    <source>
        <dbReference type="SAM" id="Phobius"/>
    </source>
</evidence>
<dbReference type="InterPro" id="IPR014721">
    <property type="entry name" value="Ribsml_uS5_D2-typ_fold_subgr"/>
</dbReference>
<comment type="caution">
    <text evidence="25">The sequence shown here is derived from an EMBL/GenBank/DDBJ whole genome shotgun (WGS) entry which is preliminary data.</text>
</comment>
<dbReference type="Gene3D" id="3.40.50.2300">
    <property type="match status" value="2"/>
</dbReference>
<dbReference type="PANTHER" id="PTHR18966">
    <property type="entry name" value="IONOTROPIC GLUTAMATE RECEPTOR"/>
    <property type="match status" value="1"/>
</dbReference>
<sequence length="1236" mass="134788">MNLKWFVFVFLCFIGQSSEETDEVKIGAIFSFGTTNGKVAKIAMEAAVQDVNSDPSLLGGRKLALTLHDSNYSGFLGIIGALQFMETDTVAVIGPQSSVIAHVLSHLVNQLHVPLLSFTALDPTLSPLQYPYFIQTAPNDLFLMTAVADMISYFQYREVVAIFSDDDQGKNSITALGDKLAERRCKISYKVILPPQPISSRDLIVDQLVKVTSMESRVIVLHTLSITGLKVFEIAHDLGMMTSEYVWIATSWLSSTLDSTSVSPKVATSIQGALTLRSHTPDSSKKRAFYSRWNKLSNGSIALNVYGLYAYDTVWMITHALKEFFDHGGKITYSNDSNLNSFAGKTMNLAALSIFDGGNQLLSNILKTNMTGVSGPIAFNPDRSMPRPSFDVLNVAGKGLLRQIGYWCNYSGLSVVPPESLYAKPANRSSSTQLLDQVIWPGKTTKRPRGWIFPDNGRPLRIGVPRRVSYKAFVSEEEGSGVVRGYSIDVFLAALKCLPYPVPHKFIMFGDGHKNPSYSQLVNMITANVFDAAVGDITIVTNRTKILDFSQPYADSGLVVVVHVKKIRSIAWAFLRPFTPLTWGVIAAFCLVVGTVVWILEHKFNDEFRGPPKKQMVTILWFSFSTIFGAPRENTVSTLGRIVLLIWLFVILIITSSYTASLTSFLTVQQLSSSIQGIESLVTSNDAIGYQVGSFAENYLFEEVNIAKSRLVPLGSPEEYADALEQGRVAAVVDERPYVDLFLSTYCGFQKVGPEFTKSGWGFAFPRDSPLAIDMSTAILQLSENGELEKIRKKWLNRKVCGGQSSAADSEQLPLKSFWGLFLISGVTCCFALLVYFCLMLHQFKQHFPELTLSSTSRTRISHSSGINKIVVAMAVLCQSPLNLKLITSSSSRNRNANHSFRINLSAHSRSEPPPVFTSVKSFAPATVANLGPGFDFLGCAVDGIGDFVALRLDPNVHPGEVSISDISGARKKLRRNPRWNCAGIAAISVMKMLNIRSVGLTLSLHKGLPLGSGLGSSAASAAAAAVAVNELFGRPLTLTDLVLAGLDSESKVSGYHADNVAPAIMGGFVLIRSYHPLELIQLNFPHEKDLFFVLANPEFEAPTKKMREALPQEITMSHHIWNCSQAGALVASVLLGDVSGFGKALSSDKIVEPRRTPLIPGMEGVKKAAMEAGAFGCTISGAGPTAVAVTDNEETGREIGQRMVEAFLEHGKLKALAMVKKLDRIGARLVSSQPI</sequence>
<evidence type="ECO:0000313" key="26">
    <source>
        <dbReference type="Proteomes" id="UP000826656"/>
    </source>
</evidence>
<comment type="similarity">
    <text evidence="3">Belongs to the GHMP kinase family. Homoserine kinase subfamily.</text>
</comment>
<feature type="transmembrane region" description="Helical" evidence="21">
    <location>
        <begin position="818"/>
        <end position="842"/>
    </location>
</feature>
<evidence type="ECO:0000256" key="17">
    <source>
        <dbReference type="ARBA" id="ARBA00023180"/>
    </source>
</evidence>
<dbReference type="SUPFAM" id="SSF54211">
    <property type="entry name" value="Ribosomal protein S5 domain 2-like"/>
    <property type="match status" value="1"/>
</dbReference>
<dbReference type="NCBIfam" id="TIGR00191">
    <property type="entry name" value="thrB"/>
    <property type="match status" value="1"/>
</dbReference>
<evidence type="ECO:0000256" key="9">
    <source>
        <dbReference type="ARBA" id="ARBA00022697"/>
    </source>
</evidence>
<dbReference type="Pfam" id="PF01094">
    <property type="entry name" value="ANF_receptor"/>
    <property type="match status" value="1"/>
</dbReference>
<dbReference type="CDD" id="cd19990">
    <property type="entry name" value="PBP1_GABAb_receptor_plant"/>
    <property type="match status" value="1"/>
</dbReference>
<dbReference type="InterPro" id="IPR001320">
    <property type="entry name" value="Iontro_rcpt_C"/>
</dbReference>
<evidence type="ECO:0000256" key="13">
    <source>
        <dbReference type="ARBA" id="ARBA00022989"/>
    </source>
</evidence>
<accession>A0ABQ7WUX4</accession>
<dbReference type="InterPro" id="IPR015683">
    <property type="entry name" value="Ionotropic_Glu_rcpt"/>
</dbReference>
<evidence type="ECO:0000256" key="10">
    <source>
        <dbReference type="ARBA" id="ARBA00022741"/>
    </source>
</evidence>
<protein>
    <recommendedName>
        <fullName evidence="5">Homoserine kinase</fullName>
        <ecNumber evidence="4">2.7.1.39</ecNumber>
    </recommendedName>
</protein>
<dbReference type="InterPro" id="IPR001828">
    <property type="entry name" value="ANF_lig-bd_rcpt"/>
</dbReference>
<comment type="pathway">
    <text evidence="2">Amino-acid biosynthesis; L-threonine biosynthesis; L-threonine from L-aspartate: step 4/5.</text>
</comment>
<evidence type="ECO:0000256" key="19">
    <source>
        <dbReference type="ARBA" id="ARBA00023303"/>
    </source>
</evidence>
<evidence type="ECO:0000256" key="6">
    <source>
        <dbReference type="ARBA" id="ARBA00022448"/>
    </source>
</evidence>
<evidence type="ECO:0000259" key="23">
    <source>
        <dbReference type="SMART" id="SM00062"/>
    </source>
</evidence>
<feature type="transmembrane region" description="Helical" evidence="21">
    <location>
        <begin position="612"/>
        <end position="630"/>
    </location>
</feature>
<feature type="transmembrane region" description="Helical" evidence="21">
    <location>
        <begin position="642"/>
        <end position="666"/>
    </location>
</feature>
<organism evidence="25 26">
    <name type="scientific">Solanum tuberosum</name>
    <name type="common">Potato</name>
    <dbReference type="NCBI Taxonomy" id="4113"/>
    <lineage>
        <taxon>Eukaryota</taxon>
        <taxon>Viridiplantae</taxon>
        <taxon>Streptophyta</taxon>
        <taxon>Embryophyta</taxon>
        <taxon>Tracheophyta</taxon>
        <taxon>Spermatophyta</taxon>
        <taxon>Magnoliopsida</taxon>
        <taxon>eudicotyledons</taxon>
        <taxon>Gunneridae</taxon>
        <taxon>Pentapetalae</taxon>
        <taxon>asterids</taxon>
        <taxon>lamiids</taxon>
        <taxon>Solanales</taxon>
        <taxon>Solanaceae</taxon>
        <taxon>Solanoideae</taxon>
        <taxon>Solaneae</taxon>
        <taxon>Solanum</taxon>
    </lineage>
</organism>
<evidence type="ECO:0000256" key="14">
    <source>
        <dbReference type="ARBA" id="ARBA00023065"/>
    </source>
</evidence>
<keyword evidence="13 21" id="KW-1133">Transmembrane helix</keyword>
<evidence type="ECO:0000259" key="24">
    <source>
        <dbReference type="SMART" id="SM00079"/>
    </source>
</evidence>
<evidence type="ECO:0000256" key="20">
    <source>
        <dbReference type="ARBA" id="ARBA00049913"/>
    </source>
</evidence>
<dbReference type="PROSITE" id="PS00627">
    <property type="entry name" value="GHMP_KINASES_ATP"/>
    <property type="match status" value="1"/>
</dbReference>
<evidence type="ECO:0000256" key="5">
    <source>
        <dbReference type="ARBA" id="ARBA00017858"/>
    </source>
</evidence>
<evidence type="ECO:0000256" key="16">
    <source>
        <dbReference type="ARBA" id="ARBA00023170"/>
    </source>
</evidence>
<dbReference type="InterPro" id="IPR013750">
    <property type="entry name" value="GHMP_kinase_C_dom"/>
</dbReference>
<feature type="transmembrane region" description="Helical" evidence="21">
    <location>
        <begin position="581"/>
        <end position="600"/>
    </location>
</feature>
<dbReference type="Pfam" id="PF08544">
    <property type="entry name" value="GHMP_kinases_C"/>
    <property type="match status" value="1"/>
</dbReference>
<evidence type="ECO:0000256" key="11">
    <source>
        <dbReference type="ARBA" id="ARBA00022777"/>
    </source>
</evidence>
<evidence type="ECO:0000256" key="3">
    <source>
        <dbReference type="ARBA" id="ARBA00007370"/>
    </source>
</evidence>
<dbReference type="SMART" id="SM00079">
    <property type="entry name" value="PBPe"/>
    <property type="match status" value="1"/>
</dbReference>
<dbReference type="InterPro" id="IPR000870">
    <property type="entry name" value="Homoserine_kinase"/>
</dbReference>
<gene>
    <name evidence="25" type="ORF">KY290_003348</name>
</gene>
<dbReference type="InterPro" id="IPR044440">
    <property type="entry name" value="GABAb_receptor_plant_PBP1"/>
</dbReference>
<dbReference type="InterPro" id="IPR001638">
    <property type="entry name" value="Solute-binding_3/MltF_N"/>
</dbReference>
<feature type="chain" id="PRO_5046851347" description="Homoserine kinase" evidence="22">
    <location>
        <begin position="20"/>
        <end position="1236"/>
    </location>
</feature>
<proteinExistence type="inferred from homology"/>
<dbReference type="InterPro" id="IPR028082">
    <property type="entry name" value="Peripla_BP_I"/>
</dbReference>
<name>A0ABQ7WUX4_SOLTU</name>
<keyword evidence="7" id="KW-0808">Transferase</keyword>
<evidence type="ECO:0000256" key="18">
    <source>
        <dbReference type="ARBA" id="ARBA00023286"/>
    </source>
</evidence>
<keyword evidence="18" id="KW-1071">Ligand-gated ion channel</keyword>
<evidence type="ECO:0000313" key="25">
    <source>
        <dbReference type="EMBL" id="KAH0783750.1"/>
    </source>
</evidence>
<comment type="subcellular location">
    <subcellularLocation>
        <location evidence="1">Membrane</location>
        <topology evidence="1">Multi-pass membrane protein</topology>
    </subcellularLocation>
</comment>
<dbReference type="Gene3D" id="3.40.190.10">
    <property type="entry name" value="Periplasmic binding protein-like II"/>
    <property type="match status" value="3"/>
</dbReference>
<dbReference type="InterPro" id="IPR006203">
    <property type="entry name" value="GHMP_knse_ATP-bd_CS"/>
</dbReference>
<keyword evidence="9" id="KW-0028">Amino-acid biosynthesis</keyword>
<evidence type="ECO:0000256" key="22">
    <source>
        <dbReference type="SAM" id="SignalP"/>
    </source>
</evidence>
<dbReference type="Gene3D" id="1.10.287.70">
    <property type="match status" value="1"/>
</dbReference>
<dbReference type="InterPro" id="IPR006204">
    <property type="entry name" value="GHMP_kinase_N_dom"/>
</dbReference>
<keyword evidence="8 21" id="KW-0812">Transmembrane</keyword>
<reference evidence="25 26" key="1">
    <citation type="journal article" date="2021" name="bioRxiv">
        <title>Chromosome-scale and haplotype-resolved genome assembly of a tetraploid potato cultivar.</title>
        <authorList>
            <person name="Sun H."/>
            <person name="Jiao W.-B."/>
            <person name="Krause K."/>
            <person name="Campoy J.A."/>
            <person name="Goel M."/>
            <person name="Folz-Donahue K."/>
            <person name="Kukat C."/>
            <person name="Huettel B."/>
            <person name="Schneeberger K."/>
        </authorList>
    </citation>
    <scope>NUCLEOTIDE SEQUENCE [LARGE SCALE GENOMIC DNA]</scope>
    <source>
        <strain evidence="25">SolTubOtavaFocal</strain>
        <tissue evidence="25">Leaves</tissue>
    </source>
</reference>
<dbReference type="EMBL" id="JAIVGD010000001">
    <property type="protein sequence ID" value="KAH0783750.1"/>
    <property type="molecule type" value="Genomic_DNA"/>
</dbReference>
<keyword evidence="19" id="KW-0407">Ion channel</keyword>
<evidence type="ECO:0000256" key="2">
    <source>
        <dbReference type="ARBA" id="ARBA00005015"/>
    </source>
</evidence>
<keyword evidence="16" id="KW-0675">Receptor</keyword>
<keyword evidence="17" id="KW-0325">Glycoprotein</keyword>
<dbReference type="Proteomes" id="UP000826656">
    <property type="component" value="Unassembled WGS sequence"/>
</dbReference>
<evidence type="ECO:0000256" key="8">
    <source>
        <dbReference type="ARBA" id="ARBA00022692"/>
    </source>
</evidence>
<evidence type="ECO:0000256" key="15">
    <source>
        <dbReference type="ARBA" id="ARBA00023136"/>
    </source>
</evidence>
<dbReference type="Gene3D" id="3.30.70.890">
    <property type="entry name" value="GHMP kinase, C-terminal domain"/>
    <property type="match status" value="1"/>
</dbReference>
<comment type="catalytic activity">
    <reaction evidence="20">
        <text>L-homoserine + ATP = O-phospho-L-homoserine + ADP + H(+)</text>
        <dbReference type="Rhea" id="RHEA:13985"/>
        <dbReference type="ChEBI" id="CHEBI:15378"/>
        <dbReference type="ChEBI" id="CHEBI:30616"/>
        <dbReference type="ChEBI" id="CHEBI:57476"/>
        <dbReference type="ChEBI" id="CHEBI:57590"/>
        <dbReference type="ChEBI" id="CHEBI:456216"/>
        <dbReference type="EC" id="2.7.1.39"/>
    </reaction>
    <physiologicalReaction direction="left-to-right" evidence="20">
        <dbReference type="Rhea" id="RHEA:13986"/>
    </physiologicalReaction>
</comment>
<keyword evidence="6" id="KW-0813">Transport</keyword>
<dbReference type="Pfam" id="PF00060">
    <property type="entry name" value="Lig_chan"/>
    <property type="match status" value="1"/>
</dbReference>
<dbReference type="NCBIfam" id="NF002288">
    <property type="entry name" value="PRK01212.1-4"/>
    <property type="match status" value="1"/>
</dbReference>
<dbReference type="EC" id="2.7.1.39" evidence="4"/>
<feature type="domain" description="Solute-binding protein family 3/N-terminal" evidence="23">
    <location>
        <begin position="459"/>
        <end position="799"/>
    </location>
</feature>
<dbReference type="InterPro" id="IPR036554">
    <property type="entry name" value="GHMP_kinase_C_sf"/>
</dbReference>
<evidence type="ECO:0000256" key="4">
    <source>
        <dbReference type="ARBA" id="ARBA00012078"/>
    </source>
</evidence>
<dbReference type="Pfam" id="PF00288">
    <property type="entry name" value="GHMP_kinases_N"/>
    <property type="match status" value="1"/>
</dbReference>
<keyword evidence="10" id="KW-0547">Nucleotide-binding</keyword>
<keyword evidence="26" id="KW-1185">Reference proteome</keyword>
<keyword evidence="14" id="KW-0406">Ion transport</keyword>
<dbReference type="SMART" id="SM00062">
    <property type="entry name" value="PBPb"/>
    <property type="match status" value="1"/>
</dbReference>
<feature type="domain" description="Ionotropic glutamate receptor C-terminal" evidence="24">
    <location>
        <begin position="461"/>
        <end position="798"/>
    </location>
</feature>
<dbReference type="SUPFAM" id="SSF53822">
    <property type="entry name" value="Periplasmic binding protein-like I"/>
    <property type="match status" value="1"/>
</dbReference>